<feature type="transmembrane region" description="Helical" evidence="1">
    <location>
        <begin position="164"/>
        <end position="182"/>
    </location>
</feature>
<keyword evidence="1" id="KW-0472">Membrane</keyword>
<evidence type="ECO:0000313" key="7">
    <source>
        <dbReference type="EMBL" id="CAB4949781.1"/>
    </source>
</evidence>
<feature type="transmembrane region" description="Helical" evidence="1">
    <location>
        <begin position="16"/>
        <end position="34"/>
    </location>
</feature>
<feature type="transmembrane region" description="Helical" evidence="1">
    <location>
        <begin position="225"/>
        <end position="246"/>
    </location>
</feature>
<name>A0A6J6GJQ7_9ZZZZ</name>
<reference evidence="2" key="1">
    <citation type="submission" date="2020-05" db="EMBL/GenBank/DDBJ databases">
        <authorList>
            <person name="Chiriac C."/>
            <person name="Salcher M."/>
            <person name="Ghai R."/>
            <person name="Kavagutti S V."/>
        </authorList>
    </citation>
    <scope>NUCLEOTIDE SEQUENCE</scope>
</reference>
<dbReference type="EMBL" id="CAEZYT010000011">
    <property type="protein sequence ID" value="CAB4731564.1"/>
    <property type="molecule type" value="Genomic_DNA"/>
</dbReference>
<evidence type="ECO:0000313" key="5">
    <source>
        <dbReference type="EMBL" id="CAB4802396.1"/>
    </source>
</evidence>
<evidence type="ECO:0000256" key="1">
    <source>
        <dbReference type="SAM" id="Phobius"/>
    </source>
</evidence>
<evidence type="ECO:0000313" key="8">
    <source>
        <dbReference type="EMBL" id="CAB4983462.1"/>
    </source>
</evidence>
<dbReference type="EMBL" id="CAFBPO010000012">
    <property type="protein sequence ID" value="CAB5024703.1"/>
    <property type="molecule type" value="Genomic_DNA"/>
</dbReference>
<evidence type="ECO:0000313" key="9">
    <source>
        <dbReference type="EMBL" id="CAB5024703.1"/>
    </source>
</evidence>
<evidence type="ECO:0000313" key="6">
    <source>
        <dbReference type="EMBL" id="CAB4843108.1"/>
    </source>
</evidence>
<dbReference type="Gene3D" id="1.10.1760.20">
    <property type="match status" value="1"/>
</dbReference>
<gene>
    <name evidence="2" type="ORF">UFOPK1824_00625</name>
    <name evidence="3" type="ORF">UFOPK2772_00363</name>
    <name evidence="4" type="ORF">UFOPK2850_00258</name>
    <name evidence="5" type="ORF">UFOPK3027_00732</name>
    <name evidence="6" type="ORF">UFOPK3256_00980</name>
    <name evidence="7" type="ORF">UFOPK3827_00471</name>
    <name evidence="8" type="ORF">UFOPK3982_00569</name>
    <name evidence="9" type="ORF">UFOPK4120_01079</name>
    <name evidence="10" type="ORF">UFOPK4404_01292</name>
</gene>
<dbReference type="InterPro" id="IPR017196">
    <property type="entry name" value="ECF_substrate-spec_UCP037395"/>
</dbReference>
<proteinExistence type="predicted"/>
<dbReference type="EMBL" id="CAFAZW010000014">
    <property type="protein sequence ID" value="CAB4843108.1"/>
    <property type="molecule type" value="Genomic_DNA"/>
</dbReference>
<feature type="transmembrane region" description="Helical" evidence="1">
    <location>
        <begin position="101"/>
        <end position="124"/>
    </location>
</feature>
<accession>A0A6J6GJQ7</accession>
<evidence type="ECO:0000313" key="2">
    <source>
        <dbReference type="EMBL" id="CAB4599883.1"/>
    </source>
</evidence>
<feature type="transmembrane region" description="Helical" evidence="1">
    <location>
        <begin position="136"/>
        <end position="155"/>
    </location>
</feature>
<dbReference type="AlphaFoldDB" id="A0A6J6GJQ7"/>
<protein>
    <submittedName>
        <fullName evidence="2">Unannotated protein</fullName>
    </submittedName>
</protein>
<feature type="transmembrane region" description="Helical" evidence="1">
    <location>
        <begin position="46"/>
        <end position="64"/>
    </location>
</feature>
<feature type="transmembrane region" description="Helical" evidence="1">
    <location>
        <begin position="70"/>
        <end position="89"/>
    </location>
</feature>
<evidence type="ECO:0000313" key="4">
    <source>
        <dbReference type="EMBL" id="CAB4748719.1"/>
    </source>
</evidence>
<dbReference type="EMBL" id="CAFBQY010000016">
    <property type="protein sequence ID" value="CAB5075626.1"/>
    <property type="molecule type" value="Genomic_DNA"/>
</dbReference>
<dbReference type="EMBL" id="CAEZUM010000032">
    <property type="protein sequence ID" value="CAB4599883.1"/>
    <property type="molecule type" value="Genomic_DNA"/>
</dbReference>
<evidence type="ECO:0000313" key="10">
    <source>
        <dbReference type="EMBL" id="CAB5075626.1"/>
    </source>
</evidence>
<dbReference type="EMBL" id="CAFBNM010000004">
    <property type="protein sequence ID" value="CAB4949781.1"/>
    <property type="molecule type" value="Genomic_DNA"/>
</dbReference>
<organism evidence="2">
    <name type="scientific">freshwater metagenome</name>
    <dbReference type="NCBI Taxonomy" id="449393"/>
    <lineage>
        <taxon>unclassified sequences</taxon>
        <taxon>metagenomes</taxon>
        <taxon>ecological metagenomes</taxon>
    </lineage>
</organism>
<dbReference type="EMBL" id="CAFAAN010000005">
    <property type="protein sequence ID" value="CAB4802396.1"/>
    <property type="molecule type" value="Genomic_DNA"/>
</dbReference>
<evidence type="ECO:0000313" key="3">
    <source>
        <dbReference type="EMBL" id="CAB4731564.1"/>
    </source>
</evidence>
<dbReference type="EMBL" id="CAFBOO010000004">
    <property type="protein sequence ID" value="CAB4983462.1"/>
    <property type="molecule type" value="Genomic_DNA"/>
</dbReference>
<sequence length="271" mass="29402">MLKTSDIYRFSRRSQITLFSVSIFTLAGFTWPFFAPDQSSARFAQYFIWIAIPFTFFLLLAQLSDKSLDAKSVALLGMLAALIAALRPLGAGAVGLEPMWFLLILAARVFGSAFGFLLGVLAMLASALLTGGMGPWLSYQLFAAGLIGLLAGAFFKNLRGRAELALLVIIAIISSLSFGLLMDLQFWPWAIGANTQLSFIPGADLSVNLGRFITFHFLSAMAWDIPRAILTVALTLAAGPAVLTALRRTKKRAAFLTPIEFIERAKSPEAI</sequence>
<dbReference type="EMBL" id="CAEZZH010000002">
    <property type="protein sequence ID" value="CAB4748719.1"/>
    <property type="molecule type" value="Genomic_DNA"/>
</dbReference>
<keyword evidence="1" id="KW-0812">Transmembrane</keyword>
<dbReference type="PIRSF" id="PIRSF037395">
    <property type="entry name" value="UCP037395_ABCper"/>
    <property type="match status" value="1"/>
</dbReference>
<keyword evidence="1" id="KW-1133">Transmembrane helix</keyword>